<evidence type="ECO:0000313" key="1">
    <source>
        <dbReference type="EMBL" id="EGK73587.1"/>
    </source>
</evidence>
<comment type="caution">
    <text evidence="1">The sequence shown here is derived from an EMBL/GenBank/DDBJ whole genome shotgun (WGS) entry which is preliminary data.</text>
</comment>
<organism evidence="1 2">
    <name type="scientific">Methyloversatilis universalis (strain ATCC BAA-1314 / DSM 25237 / JCM 13912 / CCUG 52030 / FAM5)</name>
    <dbReference type="NCBI Taxonomy" id="1000565"/>
    <lineage>
        <taxon>Bacteria</taxon>
        <taxon>Pseudomonadati</taxon>
        <taxon>Pseudomonadota</taxon>
        <taxon>Betaproteobacteria</taxon>
        <taxon>Nitrosomonadales</taxon>
        <taxon>Sterolibacteriaceae</taxon>
        <taxon>Methyloversatilis</taxon>
    </lineage>
</organism>
<dbReference type="EMBL" id="AFHG01000028">
    <property type="protein sequence ID" value="EGK73587.1"/>
    <property type="molecule type" value="Genomic_DNA"/>
</dbReference>
<protein>
    <submittedName>
        <fullName evidence="1">Uncharacterized protein</fullName>
    </submittedName>
</protein>
<accession>F5R7L0</accession>
<dbReference type="Proteomes" id="UP000005019">
    <property type="component" value="Unassembled WGS sequence"/>
</dbReference>
<dbReference type="eggNOG" id="ENOG5032GMI">
    <property type="taxonomic scope" value="Bacteria"/>
</dbReference>
<dbReference type="RefSeq" id="WP_008057971.1">
    <property type="nucleotide sequence ID" value="NZ_AFHG01000028.1"/>
</dbReference>
<reference evidence="1 2" key="1">
    <citation type="journal article" date="2011" name="J. Bacteriol.">
        <title>Genome sequence of Methyloversatilis universalis FAM5T, a methylotrophic representative of the order Rhodocyclales.</title>
        <authorList>
            <person name="Kittichotirat W."/>
            <person name="Good N.M."/>
            <person name="Hall R."/>
            <person name="Bringel F."/>
            <person name="Lajus A."/>
            <person name="Medigue C."/>
            <person name="Smalley N.E."/>
            <person name="Beck D."/>
            <person name="Bumgarner R."/>
            <person name="Vuilleumier S."/>
            <person name="Kalyuzhnaya M.G."/>
        </authorList>
    </citation>
    <scope>NUCLEOTIDE SEQUENCE [LARGE SCALE GENOMIC DNA]</scope>
    <source>
        <strain evidence="2">ATCC BAA-1314 / JCM 13912 / FAM5</strain>
    </source>
</reference>
<gene>
    <name evidence="1" type="ORF">METUNv1_00218</name>
</gene>
<proteinExistence type="predicted"/>
<name>F5R7L0_METUF</name>
<keyword evidence="2" id="KW-1185">Reference proteome</keyword>
<evidence type="ECO:0000313" key="2">
    <source>
        <dbReference type="Proteomes" id="UP000005019"/>
    </source>
</evidence>
<dbReference type="STRING" id="1000565.METUNv1_00218"/>
<dbReference type="AlphaFoldDB" id="F5R7L0"/>
<sequence length="107" mass="11925">MHAIYDVAMEDGEVMDVKLAVEHAKAQINALFGEEGIKNVGLEEVMFDEKQAVWRVTIGFSRPWDEPKNALAALAGQNSFWRRAYKVVTMDDVTGNVISVKSVDVPE</sequence>